<evidence type="ECO:0000313" key="3">
    <source>
        <dbReference type="Proteomes" id="UP001500016"/>
    </source>
</evidence>
<comment type="caution">
    <text evidence="2">The sequence shown here is derived from an EMBL/GenBank/DDBJ whole genome shotgun (WGS) entry which is preliminary data.</text>
</comment>
<keyword evidence="3" id="KW-1185">Reference proteome</keyword>
<protein>
    <submittedName>
        <fullName evidence="2">Uncharacterized protein</fullName>
    </submittedName>
</protein>
<feature type="compositionally biased region" description="Pro residues" evidence="1">
    <location>
        <begin position="231"/>
        <end position="249"/>
    </location>
</feature>
<feature type="compositionally biased region" description="Basic and acidic residues" evidence="1">
    <location>
        <begin position="251"/>
        <end position="260"/>
    </location>
</feature>
<feature type="region of interest" description="Disordered" evidence="1">
    <location>
        <begin position="143"/>
        <end position="260"/>
    </location>
</feature>
<evidence type="ECO:0000256" key="1">
    <source>
        <dbReference type="SAM" id="MobiDB-lite"/>
    </source>
</evidence>
<feature type="compositionally biased region" description="Pro residues" evidence="1">
    <location>
        <begin position="147"/>
        <end position="169"/>
    </location>
</feature>
<evidence type="ECO:0000313" key="2">
    <source>
        <dbReference type="EMBL" id="GAA2104945.1"/>
    </source>
</evidence>
<sequence length="260" mass="27448">MPTPYGSRGGVAFSADELRVLGGALAIALQSGPTPEEAREYLRLAEAVDETVREGYRLRSFLLADLARYRGALPGAAVGYLDQVEAALTAGYLPRPDDIVALRSLCEEAVSAPEAARRRALLLRCERLSERAVRSRLRVLPHGRVPVPAPASEPPSGSPSVPQPGPVSPESPESPEAADDGGTPGEQDEPESPEAPQSPEPSSEPSPPPAPGRPVPTPAEVFPPRRDPSEPSGPPEQPEPPESPEPSAPPEEEHRRAVPA</sequence>
<dbReference type="RefSeq" id="WP_344535810.1">
    <property type="nucleotide sequence ID" value="NZ_BAAAPE010000032.1"/>
</dbReference>
<reference evidence="2 3" key="1">
    <citation type="journal article" date="2019" name="Int. J. Syst. Evol. Microbiol.">
        <title>The Global Catalogue of Microorganisms (GCM) 10K type strain sequencing project: providing services to taxonomists for standard genome sequencing and annotation.</title>
        <authorList>
            <consortium name="The Broad Institute Genomics Platform"/>
            <consortium name="The Broad Institute Genome Sequencing Center for Infectious Disease"/>
            <person name="Wu L."/>
            <person name="Ma J."/>
        </authorList>
    </citation>
    <scope>NUCLEOTIDE SEQUENCE [LARGE SCALE GENOMIC DNA]</scope>
    <source>
        <strain evidence="2 3">JCM 15478</strain>
    </source>
</reference>
<feature type="compositionally biased region" description="Pro residues" evidence="1">
    <location>
        <begin position="196"/>
        <end position="217"/>
    </location>
</feature>
<accession>A0ABN2X4L1</accession>
<proteinExistence type="predicted"/>
<dbReference type="EMBL" id="BAAAPE010000032">
    <property type="protein sequence ID" value="GAA2104945.1"/>
    <property type="molecule type" value="Genomic_DNA"/>
</dbReference>
<dbReference type="Proteomes" id="UP001500016">
    <property type="component" value="Unassembled WGS sequence"/>
</dbReference>
<name>A0ABN2X4L1_9ACTN</name>
<organism evidence="2 3">
    <name type="scientific">Streptomyces albiaxialis</name>
    <dbReference type="NCBI Taxonomy" id="329523"/>
    <lineage>
        <taxon>Bacteria</taxon>
        <taxon>Bacillati</taxon>
        <taxon>Actinomycetota</taxon>
        <taxon>Actinomycetes</taxon>
        <taxon>Kitasatosporales</taxon>
        <taxon>Streptomycetaceae</taxon>
        <taxon>Streptomyces</taxon>
    </lineage>
</organism>
<gene>
    <name evidence="2" type="ORF">GCM10009801_80930</name>
</gene>